<dbReference type="Proteomes" id="UP000238083">
    <property type="component" value="Unassembled WGS sequence"/>
</dbReference>
<keyword evidence="3" id="KW-1185">Reference proteome</keyword>
<organism evidence="2 3">
    <name type="scientific">Kineococcus rhizosphaerae</name>
    <dbReference type="NCBI Taxonomy" id="559628"/>
    <lineage>
        <taxon>Bacteria</taxon>
        <taxon>Bacillati</taxon>
        <taxon>Actinomycetota</taxon>
        <taxon>Actinomycetes</taxon>
        <taxon>Kineosporiales</taxon>
        <taxon>Kineosporiaceae</taxon>
        <taxon>Kineococcus</taxon>
    </lineage>
</organism>
<evidence type="ECO:0000259" key="1">
    <source>
        <dbReference type="PROSITE" id="PS51747"/>
    </source>
</evidence>
<dbReference type="InterPro" id="IPR002125">
    <property type="entry name" value="CMP_dCMP_dom"/>
</dbReference>
<dbReference type="Pfam" id="PF00383">
    <property type="entry name" value="dCMP_cyt_deam_1"/>
    <property type="match status" value="1"/>
</dbReference>
<dbReference type="PROSITE" id="PS51747">
    <property type="entry name" value="CYT_DCMP_DEAMINASES_2"/>
    <property type="match status" value="1"/>
</dbReference>
<gene>
    <name evidence="2" type="ORF">CLV37_102179</name>
</gene>
<comment type="caution">
    <text evidence="2">The sequence shown here is derived from an EMBL/GenBank/DDBJ whole genome shotgun (WGS) entry which is preliminary data.</text>
</comment>
<protein>
    <submittedName>
        <fullName evidence="2">tRNA(Arg) A34 adenosine deaminase TadA</fullName>
    </submittedName>
</protein>
<dbReference type="FunFam" id="3.40.140.10:FF:000051">
    <property type="entry name" value="Nucleoside deaminase"/>
    <property type="match status" value="1"/>
</dbReference>
<dbReference type="GO" id="GO:0003824">
    <property type="term" value="F:catalytic activity"/>
    <property type="evidence" value="ECO:0007669"/>
    <property type="project" value="InterPro"/>
</dbReference>
<dbReference type="PANTHER" id="PTHR11079:SF179">
    <property type="entry name" value="TRNA(ADENINE(34)) DEAMINASE, CHLOROPLASTIC"/>
    <property type="match status" value="1"/>
</dbReference>
<feature type="domain" description="CMP/dCMP-type deaminase" evidence="1">
    <location>
        <begin position="13"/>
        <end position="126"/>
    </location>
</feature>
<dbReference type="OrthoDB" id="9802676at2"/>
<dbReference type="EMBL" id="PVZF01000002">
    <property type="protein sequence ID" value="PRY17220.1"/>
    <property type="molecule type" value="Genomic_DNA"/>
</dbReference>
<name>A0A2T0R7U9_9ACTN</name>
<reference evidence="2 3" key="1">
    <citation type="submission" date="2018-03" db="EMBL/GenBank/DDBJ databases">
        <title>Genomic Encyclopedia of Archaeal and Bacterial Type Strains, Phase II (KMG-II): from individual species to whole genera.</title>
        <authorList>
            <person name="Goeker M."/>
        </authorList>
    </citation>
    <scope>NUCLEOTIDE SEQUENCE [LARGE SCALE GENOMIC DNA]</scope>
    <source>
        <strain evidence="2 3">DSM 19711</strain>
    </source>
</reference>
<proteinExistence type="predicted"/>
<accession>A0A2T0R7U9</accession>
<dbReference type="InterPro" id="IPR016193">
    <property type="entry name" value="Cytidine_deaminase-like"/>
</dbReference>
<dbReference type="Gene3D" id="3.40.140.10">
    <property type="entry name" value="Cytidine Deaminase, domain 2"/>
    <property type="match status" value="1"/>
</dbReference>
<dbReference type="RefSeq" id="WP_106207831.1">
    <property type="nucleotide sequence ID" value="NZ_PVZF01000002.1"/>
</dbReference>
<evidence type="ECO:0000313" key="3">
    <source>
        <dbReference type="Proteomes" id="UP000238083"/>
    </source>
</evidence>
<dbReference type="AlphaFoldDB" id="A0A2T0R7U9"/>
<dbReference type="SUPFAM" id="SSF53927">
    <property type="entry name" value="Cytidine deaminase-like"/>
    <property type="match status" value="1"/>
</dbReference>
<sequence length="167" mass="17374">MTDQAPHQTPVTETDLARLRDAIAVSRRSRDRGQHPFGAVLTDPSGAVVLESENSVPADGDCTAHAELKLARAAFQAFGASALAGFTLYTSAEACAMCSGAIYWSGIGRVVHAMSEARLGELTGDHEENPTMALSSAAVLNAGQRVVLVAGPALADEAAAVHEGFWN</sequence>
<evidence type="ECO:0000313" key="2">
    <source>
        <dbReference type="EMBL" id="PRY17220.1"/>
    </source>
</evidence>
<dbReference type="PANTHER" id="PTHR11079">
    <property type="entry name" value="CYTOSINE DEAMINASE FAMILY MEMBER"/>
    <property type="match status" value="1"/>
</dbReference>
<dbReference type="CDD" id="cd01285">
    <property type="entry name" value="nucleoside_deaminase"/>
    <property type="match status" value="1"/>
</dbReference>